<keyword evidence="4" id="KW-0238">DNA-binding</keyword>
<dbReference type="FunFam" id="3.40.1810.10:FF:000012">
    <property type="entry name" value="MADS-box protein SOC1"/>
    <property type="match status" value="1"/>
</dbReference>
<evidence type="ECO:0000259" key="9">
    <source>
        <dbReference type="PROSITE" id="PS51297"/>
    </source>
</evidence>
<protein>
    <submittedName>
        <fullName evidence="10">Uncharacterized protein</fullName>
    </submittedName>
</protein>
<dbReference type="EMBL" id="LR999457">
    <property type="protein sequence ID" value="CAE6181790.1"/>
    <property type="molecule type" value="Genomic_DNA"/>
</dbReference>
<keyword evidence="6" id="KW-0539">Nucleus</keyword>
<proteinExistence type="predicted"/>
<sequence length="365" mass="41373">MVRGKTEMKRIENATSRQVTFSKRRNGLLKKAFELSVLCDAEVALVIFSPRSKLYEFSSSSIAQTIERYQRRIKEIGTNHKRNDNSQQARDETSGLTKKIEQLETSKRKLLGEGIDACSIEELQQLENQLDRSLSRIRAKKYQLLREEIEKLKEEERNLVKENKELKEKWLGMGAPTIASSQSTLSSSEVNIDDNMEVETGFAVGFKPLANMGCIISSRKKKPATKELPEIRPRFHTLPSERRIAEDEAPKRKFSDSKSRDSSFTKSYEEDETYSISDHSAGKMQTSTDMITEDEPKAKVSYTDPSREEQNLGGSMKMEERIPWPLSPSRVNPTAILPSLYENGTSSSGGGLGFRPTLIENYTVI</sequence>
<evidence type="ECO:0000256" key="5">
    <source>
        <dbReference type="ARBA" id="ARBA00023163"/>
    </source>
</evidence>
<evidence type="ECO:0000256" key="4">
    <source>
        <dbReference type="ARBA" id="ARBA00023125"/>
    </source>
</evidence>
<dbReference type="Gene3D" id="3.40.1810.10">
    <property type="entry name" value="Transcription factor, MADS-box"/>
    <property type="match status" value="1"/>
</dbReference>
<gene>
    <name evidence="10" type="ORF">AARE701A_LOCUS18709</name>
</gene>
<feature type="compositionally biased region" description="Basic and acidic residues" evidence="7">
    <location>
        <begin position="224"/>
        <end position="263"/>
    </location>
</feature>
<dbReference type="GO" id="GO:0050793">
    <property type="term" value="P:regulation of developmental process"/>
    <property type="evidence" value="ECO:0007669"/>
    <property type="project" value="UniProtKB-ARBA"/>
</dbReference>
<evidence type="ECO:0000256" key="2">
    <source>
        <dbReference type="ARBA" id="ARBA00023015"/>
    </source>
</evidence>
<dbReference type="InterPro" id="IPR050142">
    <property type="entry name" value="MADS-box/MEF2_TF"/>
</dbReference>
<accession>A0A8S2AVM8</accession>
<evidence type="ECO:0000256" key="1">
    <source>
        <dbReference type="ARBA" id="ARBA00004123"/>
    </source>
</evidence>
<dbReference type="AlphaFoldDB" id="A0A8S2AVM8"/>
<feature type="domain" description="K-box" evidence="9">
    <location>
        <begin position="86"/>
        <end position="176"/>
    </location>
</feature>
<dbReference type="PROSITE" id="PS51297">
    <property type="entry name" value="K_BOX"/>
    <property type="match status" value="1"/>
</dbReference>
<dbReference type="SUPFAM" id="SSF55455">
    <property type="entry name" value="SRF-like"/>
    <property type="match status" value="1"/>
</dbReference>
<comment type="subcellular location">
    <subcellularLocation>
        <location evidence="1">Nucleus</location>
    </subcellularLocation>
</comment>
<evidence type="ECO:0000256" key="3">
    <source>
        <dbReference type="ARBA" id="ARBA00023089"/>
    </source>
</evidence>
<feature type="region of interest" description="Disordered" evidence="7">
    <location>
        <begin position="220"/>
        <end position="312"/>
    </location>
</feature>
<evidence type="ECO:0000259" key="8">
    <source>
        <dbReference type="PROSITE" id="PS50066"/>
    </source>
</evidence>
<keyword evidence="2" id="KW-0805">Transcription regulation</keyword>
<dbReference type="Pfam" id="PF01486">
    <property type="entry name" value="K-box"/>
    <property type="match status" value="1"/>
</dbReference>
<feature type="compositionally biased region" description="Polar residues" evidence="7">
    <location>
        <begin position="274"/>
        <end position="290"/>
    </location>
</feature>
<evidence type="ECO:0000313" key="11">
    <source>
        <dbReference type="Proteomes" id="UP000682877"/>
    </source>
</evidence>
<name>A0A8S2AVM8_ARAAE</name>
<dbReference type="GO" id="GO:0046983">
    <property type="term" value="F:protein dimerization activity"/>
    <property type="evidence" value="ECO:0007669"/>
    <property type="project" value="InterPro"/>
</dbReference>
<keyword evidence="11" id="KW-1185">Reference proteome</keyword>
<feature type="region of interest" description="Disordered" evidence="7">
    <location>
        <begin position="76"/>
        <end position="97"/>
    </location>
</feature>
<keyword evidence="3" id="KW-0287">Flowering</keyword>
<evidence type="ECO:0000313" key="10">
    <source>
        <dbReference type="EMBL" id="CAE6181790.1"/>
    </source>
</evidence>
<dbReference type="PRINTS" id="PR00404">
    <property type="entry name" value="MADSDOMAIN"/>
</dbReference>
<dbReference type="CDD" id="cd00265">
    <property type="entry name" value="MADS_MEF2_like"/>
    <property type="match status" value="1"/>
</dbReference>
<keyword evidence="5" id="KW-0804">Transcription</keyword>
<evidence type="ECO:0000256" key="7">
    <source>
        <dbReference type="SAM" id="MobiDB-lite"/>
    </source>
</evidence>
<dbReference type="InterPro" id="IPR002487">
    <property type="entry name" value="TF_Kbox"/>
</dbReference>
<dbReference type="SMART" id="SM00432">
    <property type="entry name" value="MADS"/>
    <property type="match status" value="1"/>
</dbReference>
<dbReference type="Pfam" id="PF00319">
    <property type="entry name" value="SRF-TF"/>
    <property type="match status" value="1"/>
</dbReference>
<dbReference type="Proteomes" id="UP000682877">
    <property type="component" value="Chromosome 7"/>
</dbReference>
<dbReference type="GO" id="GO:0009908">
    <property type="term" value="P:flower development"/>
    <property type="evidence" value="ECO:0007669"/>
    <property type="project" value="UniProtKB-KW"/>
</dbReference>
<dbReference type="GO" id="GO:0003700">
    <property type="term" value="F:DNA-binding transcription factor activity"/>
    <property type="evidence" value="ECO:0007669"/>
    <property type="project" value="InterPro"/>
</dbReference>
<reference evidence="10" key="1">
    <citation type="submission" date="2021-01" db="EMBL/GenBank/DDBJ databases">
        <authorList>
            <person name="Bezrukov I."/>
        </authorList>
    </citation>
    <scope>NUCLEOTIDE SEQUENCE</scope>
</reference>
<organism evidence="10 11">
    <name type="scientific">Arabidopsis arenosa</name>
    <name type="common">Sand rock-cress</name>
    <name type="synonym">Cardaminopsis arenosa</name>
    <dbReference type="NCBI Taxonomy" id="38785"/>
    <lineage>
        <taxon>Eukaryota</taxon>
        <taxon>Viridiplantae</taxon>
        <taxon>Streptophyta</taxon>
        <taxon>Embryophyta</taxon>
        <taxon>Tracheophyta</taxon>
        <taxon>Spermatophyta</taxon>
        <taxon>Magnoliopsida</taxon>
        <taxon>eudicotyledons</taxon>
        <taxon>Gunneridae</taxon>
        <taxon>Pentapetalae</taxon>
        <taxon>rosids</taxon>
        <taxon>malvids</taxon>
        <taxon>Brassicales</taxon>
        <taxon>Brassicaceae</taxon>
        <taxon>Camelineae</taxon>
        <taxon>Arabidopsis</taxon>
    </lineage>
</organism>
<evidence type="ECO:0000256" key="6">
    <source>
        <dbReference type="ARBA" id="ARBA00023242"/>
    </source>
</evidence>
<dbReference type="GO" id="GO:0045944">
    <property type="term" value="P:positive regulation of transcription by RNA polymerase II"/>
    <property type="evidence" value="ECO:0007669"/>
    <property type="project" value="InterPro"/>
</dbReference>
<feature type="domain" description="MADS-box" evidence="8">
    <location>
        <begin position="1"/>
        <end position="61"/>
    </location>
</feature>
<dbReference type="PROSITE" id="PS50066">
    <property type="entry name" value="MADS_BOX_2"/>
    <property type="match status" value="1"/>
</dbReference>
<dbReference type="GO" id="GO:0000977">
    <property type="term" value="F:RNA polymerase II transcription regulatory region sequence-specific DNA binding"/>
    <property type="evidence" value="ECO:0007669"/>
    <property type="project" value="InterPro"/>
</dbReference>
<dbReference type="PANTHER" id="PTHR48019">
    <property type="entry name" value="SERUM RESPONSE FACTOR HOMOLOG"/>
    <property type="match status" value="1"/>
</dbReference>
<dbReference type="PROSITE" id="PS00350">
    <property type="entry name" value="MADS_BOX_1"/>
    <property type="match status" value="1"/>
</dbReference>
<dbReference type="InterPro" id="IPR033896">
    <property type="entry name" value="MEF2-like_N"/>
</dbReference>
<dbReference type="InterPro" id="IPR002100">
    <property type="entry name" value="TF_MADSbox"/>
</dbReference>
<dbReference type="InterPro" id="IPR036879">
    <property type="entry name" value="TF_MADSbox_sf"/>
</dbReference>
<dbReference type="GO" id="GO:0005634">
    <property type="term" value="C:nucleus"/>
    <property type="evidence" value="ECO:0007669"/>
    <property type="project" value="UniProtKB-SubCell"/>
</dbReference>